<dbReference type="eggNOG" id="ENOG5032RWC">
    <property type="taxonomic scope" value="Bacteria"/>
</dbReference>
<accession>D1PUC1</accession>
<dbReference type="HOGENOM" id="CLU_129874_2_0_10"/>
<proteinExistence type="predicted"/>
<dbReference type="PANTHER" id="PTHR38471">
    <property type="entry name" value="FOUR HELIX BUNDLE PROTEIN"/>
    <property type="match status" value="1"/>
</dbReference>
<comment type="caution">
    <text evidence="1">The sequence shown here is derived from an EMBL/GenBank/DDBJ whole genome shotgun (WGS) entry which is preliminary data.</text>
</comment>
<dbReference type="Pfam" id="PF05635">
    <property type="entry name" value="23S_rRNA_IVP"/>
    <property type="match status" value="1"/>
</dbReference>
<reference evidence="1 2" key="1">
    <citation type="submission" date="2009-10" db="EMBL/GenBank/DDBJ databases">
        <authorList>
            <person name="Qin X."/>
            <person name="Bachman B."/>
            <person name="Battles P."/>
            <person name="Bell A."/>
            <person name="Bess C."/>
            <person name="Bickham C."/>
            <person name="Chaboub L."/>
            <person name="Chen D."/>
            <person name="Coyle M."/>
            <person name="Deiros D.R."/>
            <person name="Dinh H."/>
            <person name="Forbes L."/>
            <person name="Fowler G."/>
            <person name="Francisco L."/>
            <person name="Fu Q."/>
            <person name="Gubbala S."/>
            <person name="Hale W."/>
            <person name="Han Y."/>
            <person name="Hemphill L."/>
            <person name="Highlander S.K."/>
            <person name="Hirani K."/>
            <person name="Hogues M."/>
            <person name="Jackson L."/>
            <person name="Jakkamsetti A."/>
            <person name="Javaid M."/>
            <person name="Jiang H."/>
            <person name="Korchina V."/>
            <person name="Kovar C."/>
            <person name="Lara F."/>
            <person name="Lee S."/>
            <person name="Mata R."/>
            <person name="Mathew T."/>
            <person name="Moen C."/>
            <person name="Morales K."/>
            <person name="Munidasa M."/>
            <person name="Nazareth L."/>
            <person name="Ngo R."/>
            <person name="Nguyen L."/>
            <person name="Okwuonu G."/>
            <person name="Ongeri F."/>
            <person name="Patil S."/>
            <person name="Petrosino J."/>
            <person name="Pham C."/>
            <person name="Pham P."/>
            <person name="Pu L.-L."/>
            <person name="Puazo M."/>
            <person name="Raj R."/>
            <person name="Reid J."/>
            <person name="Rouhana J."/>
            <person name="Saada N."/>
            <person name="Shang Y."/>
            <person name="Simmons D."/>
            <person name="Thornton R."/>
            <person name="Warren J."/>
            <person name="Weissenberger G."/>
            <person name="Zhang J."/>
            <person name="Zhang L."/>
            <person name="Zhou C."/>
            <person name="Zhu D."/>
            <person name="Muzny D."/>
            <person name="Worley K."/>
            <person name="Gibbs R."/>
        </authorList>
    </citation>
    <scope>NUCLEOTIDE SEQUENCE [LARGE SCALE GENOMIC DNA]</scope>
    <source>
        <strain evidence="1 2">DSM 17361</strain>
    </source>
</reference>
<dbReference type="NCBIfam" id="TIGR02436">
    <property type="entry name" value="four helix bundle protein"/>
    <property type="match status" value="1"/>
</dbReference>
<evidence type="ECO:0000313" key="1">
    <source>
        <dbReference type="EMBL" id="EFA45033.1"/>
    </source>
</evidence>
<dbReference type="AlphaFoldDB" id="D1PUC1"/>
<dbReference type="Gene3D" id="1.20.1440.60">
    <property type="entry name" value="23S rRNA-intervening sequence"/>
    <property type="match status" value="1"/>
</dbReference>
<dbReference type="EMBL" id="ACKS01000025">
    <property type="protein sequence ID" value="EFA45033.1"/>
    <property type="molecule type" value="Genomic_DNA"/>
</dbReference>
<dbReference type="InterPro" id="IPR036583">
    <property type="entry name" value="23S_rRNA_IVS_sf"/>
</dbReference>
<dbReference type="PANTHER" id="PTHR38471:SF2">
    <property type="entry name" value="FOUR HELIX BUNDLE PROTEIN"/>
    <property type="match status" value="1"/>
</dbReference>
<dbReference type="OrthoDB" id="285993at2"/>
<protein>
    <submittedName>
        <fullName evidence="1">TIGR02436 family protein</fullName>
    </submittedName>
</protein>
<dbReference type="InterPro" id="IPR012657">
    <property type="entry name" value="23S_rRNA-intervening_sequence"/>
</dbReference>
<name>D1PUC1_9BACT</name>
<dbReference type="SUPFAM" id="SSF158446">
    <property type="entry name" value="IVS-encoded protein-like"/>
    <property type="match status" value="1"/>
</dbReference>
<evidence type="ECO:0000313" key="2">
    <source>
        <dbReference type="Proteomes" id="UP000003160"/>
    </source>
</evidence>
<dbReference type="Proteomes" id="UP000003160">
    <property type="component" value="Unassembled WGS sequence"/>
</dbReference>
<sequence>MKEICDNVIIMKSMAFAVRSVKLARFLREKYCEFDLASQILKCGTSIGANAREALRAQSRPDFHAKMSIALREAEESNYWLELLFQVSYISEQEYMSMNNDCVEICKLLMSIVKSTSKENKMK</sequence>
<organism evidence="1 2">
    <name type="scientific">Hallella bergensis DSM 17361</name>
    <dbReference type="NCBI Taxonomy" id="585502"/>
    <lineage>
        <taxon>Bacteria</taxon>
        <taxon>Pseudomonadati</taxon>
        <taxon>Bacteroidota</taxon>
        <taxon>Bacteroidia</taxon>
        <taxon>Bacteroidales</taxon>
        <taxon>Prevotellaceae</taxon>
        <taxon>Hallella</taxon>
    </lineage>
</organism>
<keyword evidence="2" id="KW-1185">Reference proteome</keyword>
<dbReference type="PIRSF" id="PIRSF035652">
    <property type="entry name" value="CHP02436"/>
    <property type="match status" value="1"/>
</dbReference>
<gene>
    <name evidence="1" type="ORF">HMPREF0645_0556</name>
</gene>